<dbReference type="SUPFAM" id="SSF55826">
    <property type="entry name" value="YbaK/ProRS associated domain"/>
    <property type="match status" value="1"/>
</dbReference>
<evidence type="ECO:0000313" key="4">
    <source>
        <dbReference type="Proteomes" id="UP000824260"/>
    </source>
</evidence>
<name>A0A9D1CVX1_9FIRM</name>
<evidence type="ECO:0000259" key="2">
    <source>
        <dbReference type="Pfam" id="PF04073"/>
    </source>
</evidence>
<reference evidence="3" key="2">
    <citation type="journal article" date="2021" name="PeerJ">
        <title>Extensive microbial diversity within the chicken gut microbiome revealed by metagenomics and culture.</title>
        <authorList>
            <person name="Gilroy R."/>
            <person name="Ravi A."/>
            <person name="Getino M."/>
            <person name="Pursley I."/>
            <person name="Horton D.L."/>
            <person name="Alikhan N.F."/>
            <person name="Baker D."/>
            <person name="Gharbi K."/>
            <person name="Hall N."/>
            <person name="Watson M."/>
            <person name="Adriaenssens E.M."/>
            <person name="Foster-Nyarko E."/>
            <person name="Jarju S."/>
            <person name="Secka A."/>
            <person name="Antonio M."/>
            <person name="Oren A."/>
            <person name="Chaudhuri R.R."/>
            <person name="La Ragione R."/>
            <person name="Hildebrand F."/>
            <person name="Pallen M.J."/>
        </authorList>
    </citation>
    <scope>NUCLEOTIDE SEQUENCE</scope>
    <source>
        <strain evidence="3">ChiSjej6B24-2974</strain>
    </source>
</reference>
<dbReference type="InterPro" id="IPR036754">
    <property type="entry name" value="YbaK/aa-tRNA-synt-asso_dom_sf"/>
</dbReference>
<dbReference type="InterPro" id="IPR040285">
    <property type="entry name" value="ProX/PRXD1"/>
</dbReference>
<dbReference type="PANTHER" id="PTHR31423">
    <property type="entry name" value="YBAK DOMAIN-CONTAINING PROTEIN"/>
    <property type="match status" value="1"/>
</dbReference>
<dbReference type="Proteomes" id="UP000824260">
    <property type="component" value="Unassembled WGS sequence"/>
</dbReference>
<comment type="caution">
    <text evidence="3">The sequence shown here is derived from an EMBL/GenBank/DDBJ whole genome shotgun (WGS) entry which is preliminary data.</text>
</comment>
<protein>
    <submittedName>
        <fullName evidence="3">Prolyl-tRNA synthetase associated domain-containing protein</fullName>
    </submittedName>
</protein>
<dbReference type="AlphaFoldDB" id="A0A9D1CVX1"/>
<dbReference type="Gene3D" id="3.90.960.10">
    <property type="entry name" value="YbaK/aminoacyl-tRNA synthetase-associated domain"/>
    <property type="match status" value="1"/>
</dbReference>
<reference evidence="3" key="1">
    <citation type="submission" date="2020-10" db="EMBL/GenBank/DDBJ databases">
        <authorList>
            <person name="Gilroy R."/>
        </authorList>
    </citation>
    <scope>NUCLEOTIDE SEQUENCE</scope>
    <source>
        <strain evidence="3">ChiSjej6B24-2974</strain>
    </source>
</reference>
<dbReference type="InterPro" id="IPR007214">
    <property type="entry name" value="YbaK/aa-tRNA-synth-assoc-dom"/>
</dbReference>
<proteinExistence type="inferred from homology"/>
<organism evidence="3 4">
    <name type="scientific">Candidatus Pullichristensenella stercorigallinarum</name>
    <dbReference type="NCBI Taxonomy" id="2840909"/>
    <lineage>
        <taxon>Bacteria</taxon>
        <taxon>Bacillati</taxon>
        <taxon>Bacillota</taxon>
        <taxon>Clostridia</taxon>
        <taxon>Candidatus Pullichristensenella</taxon>
    </lineage>
</organism>
<evidence type="ECO:0000313" key="3">
    <source>
        <dbReference type="EMBL" id="HIQ82462.1"/>
    </source>
</evidence>
<dbReference type="Pfam" id="PF04073">
    <property type="entry name" value="tRNA_edit"/>
    <property type="match status" value="1"/>
</dbReference>
<gene>
    <name evidence="3" type="ORF">IAA52_05110</name>
</gene>
<evidence type="ECO:0000256" key="1">
    <source>
        <dbReference type="ARBA" id="ARBA00010201"/>
    </source>
</evidence>
<accession>A0A9D1CVX1</accession>
<sequence>MESVKEDVLAALDGLGIAYDLLEHEPVHTMEDCKAAEKALGGVMPKNLFLTPRNHASHHLLIARAEAPFRTALISRQLGVSRLSFATSGELMDMLRTLPGAISPLGLLFDGERKVRLAIDRTLRGEERLLFHPCVNTATLALSGKDFFERLLPSLQHEAVYVDMQEEDNA</sequence>
<dbReference type="EMBL" id="DVFZ01000051">
    <property type="protein sequence ID" value="HIQ82462.1"/>
    <property type="molecule type" value="Genomic_DNA"/>
</dbReference>
<feature type="domain" description="YbaK/aminoacyl-tRNA synthetase-associated" evidence="2">
    <location>
        <begin position="24"/>
        <end position="147"/>
    </location>
</feature>
<dbReference type="PANTHER" id="PTHR31423:SF3">
    <property type="entry name" value="PROLYL-TRNA SYNTHETASE ASSOCIATED DOMAIN-CONTAINING PROTEIN 1-RELATED"/>
    <property type="match status" value="1"/>
</dbReference>
<comment type="similarity">
    <text evidence="1">Belongs to the PRORSD1 family.</text>
</comment>
<dbReference type="GO" id="GO:0002161">
    <property type="term" value="F:aminoacyl-tRNA deacylase activity"/>
    <property type="evidence" value="ECO:0007669"/>
    <property type="project" value="InterPro"/>
</dbReference>